<evidence type="ECO:0000313" key="3">
    <source>
        <dbReference type="Proteomes" id="UP000324595"/>
    </source>
</evidence>
<proteinExistence type="predicted"/>
<dbReference type="InterPro" id="IPR036873">
    <property type="entry name" value="Rhodanese-like_dom_sf"/>
</dbReference>
<dbReference type="PANTHER" id="PTHR43031">
    <property type="entry name" value="FAD-DEPENDENT OXIDOREDUCTASE"/>
    <property type="match status" value="1"/>
</dbReference>
<reference evidence="2 3" key="1">
    <citation type="submission" date="2019-07" db="EMBL/GenBank/DDBJ databases">
        <title>Genomic Encyclopedia of Archaeal and Bacterial Type Strains, Phase II (KMG-II): from individual species to whole genera.</title>
        <authorList>
            <person name="Goeker M."/>
        </authorList>
    </citation>
    <scope>NUCLEOTIDE SEQUENCE [LARGE SCALE GENOMIC DNA]</scope>
    <source>
        <strain evidence="2 3">DSM 21935</strain>
    </source>
</reference>
<accession>A0A5D3YJ67</accession>
<dbReference type="PANTHER" id="PTHR43031:SF17">
    <property type="entry name" value="SULFURTRANSFERASE YTWF-RELATED"/>
    <property type="match status" value="1"/>
</dbReference>
<dbReference type="SMART" id="SM00450">
    <property type="entry name" value="RHOD"/>
    <property type="match status" value="1"/>
</dbReference>
<dbReference type="SUPFAM" id="SSF52821">
    <property type="entry name" value="Rhodanese/Cell cycle control phosphatase"/>
    <property type="match status" value="1"/>
</dbReference>
<dbReference type="Gene3D" id="3.40.250.10">
    <property type="entry name" value="Rhodanese-like domain"/>
    <property type="match status" value="1"/>
</dbReference>
<dbReference type="InterPro" id="IPR001763">
    <property type="entry name" value="Rhodanese-like_dom"/>
</dbReference>
<dbReference type="RefSeq" id="WP_148898555.1">
    <property type="nucleotide sequence ID" value="NZ_VNHY01000002.1"/>
</dbReference>
<dbReference type="CDD" id="cd00158">
    <property type="entry name" value="RHOD"/>
    <property type="match status" value="1"/>
</dbReference>
<keyword evidence="3" id="KW-1185">Reference proteome</keyword>
<dbReference type="EMBL" id="VNHY01000002">
    <property type="protein sequence ID" value="TYP93490.1"/>
    <property type="molecule type" value="Genomic_DNA"/>
</dbReference>
<gene>
    <name evidence="2" type="ORF">LX73_1194</name>
</gene>
<dbReference type="GO" id="GO:0016740">
    <property type="term" value="F:transferase activity"/>
    <property type="evidence" value="ECO:0007669"/>
    <property type="project" value="UniProtKB-KW"/>
</dbReference>
<comment type="caution">
    <text evidence="2">The sequence shown here is derived from an EMBL/GenBank/DDBJ whole genome shotgun (WGS) entry which is preliminary data.</text>
</comment>
<dbReference type="Pfam" id="PF00581">
    <property type="entry name" value="Rhodanese"/>
    <property type="match status" value="1"/>
</dbReference>
<dbReference type="OrthoDB" id="9808735at2"/>
<sequence length="110" mass="12738">MEEITVQEFKEKLEDNDSNVLLLDVREPFEQYQSKIEYDNSTLIPVDQLPNRLDEIESHKDQEIVCMCRSGSRSAQACELLEKKGFENVMNLKGGINQWAKDIDNSLPVY</sequence>
<name>A0A5D3YJ67_9BACT</name>
<feature type="domain" description="Rhodanese" evidence="1">
    <location>
        <begin position="16"/>
        <end position="108"/>
    </location>
</feature>
<dbReference type="Proteomes" id="UP000324595">
    <property type="component" value="Unassembled WGS sequence"/>
</dbReference>
<dbReference type="AlphaFoldDB" id="A0A5D3YJ67"/>
<protein>
    <submittedName>
        <fullName evidence="2">Rhodanese-related sulfurtransferase</fullName>
    </submittedName>
</protein>
<dbReference type="PROSITE" id="PS50206">
    <property type="entry name" value="RHODANESE_3"/>
    <property type="match status" value="1"/>
</dbReference>
<evidence type="ECO:0000313" key="2">
    <source>
        <dbReference type="EMBL" id="TYP93490.1"/>
    </source>
</evidence>
<organism evidence="2 3">
    <name type="scientific">Fodinibius salinus</name>
    <dbReference type="NCBI Taxonomy" id="860790"/>
    <lineage>
        <taxon>Bacteria</taxon>
        <taxon>Pseudomonadati</taxon>
        <taxon>Balneolota</taxon>
        <taxon>Balneolia</taxon>
        <taxon>Balneolales</taxon>
        <taxon>Balneolaceae</taxon>
        <taxon>Fodinibius</taxon>
    </lineage>
</organism>
<evidence type="ECO:0000259" key="1">
    <source>
        <dbReference type="PROSITE" id="PS50206"/>
    </source>
</evidence>
<keyword evidence="2" id="KW-0808">Transferase</keyword>
<dbReference type="InterPro" id="IPR050229">
    <property type="entry name" value="GlpE_sulfurtransferase"/>
</dbReference>